<dbReference type="AlphaFoldDB" id="A0A2P7AKR0"/>
<dbReference type="FunFam" id="3.40.50.720:FF:000084">
    <property type="entry name" value="Short-chain dehydrogenase reductase"/>
    <property type="match status" value="1"/>
</dbReference>
<dbReference type="Proteomes" id="UP000241158">
    <property type="component" value="Unassembled WGS sequence"/>
</dbReference>
<name>A0A2P7AKR0_9HYPH</name>
<dbReference type="InterPro" id="IPR020904">
    <property type="entry name" value="Sc_DH/Rdtase_CS"/>
</dbReference>
<keyword evidence="5" id="KW-1185">Reference proteome</keyword>
<dbReference type="OrthoDB" id="9789398at2"/>
<evidence type="ECO:0000256" key="3">
    <source>
        <dbReference type="ARBA" id="ARBA00023027"/>
    </source>
</evidence>
<organism evidence="4 5">
    <name type="scientific">Phyllobacterium endophyticum</name>
    <dbReference type="NCBI Taxonomy" id="1149773"/>
    <lineage>
        <taxon>Bacteria</taxon>
        <taxon>Pseudomonadati</taxon>
        <taxon>Pseudomonadota</taxon>
        <taxon>Alphaproteobacteria</taxon>
        <taxon>Hyphomicrobiales</taxon>
        <taxon>Phyllobacteriaceae</taxon>
        <taxon>Phyllobacterium</taxon>
    </lineage>
</organism>
<dbReference type="InterPro" id="IPR036291">
    <property type="entry name" value="NAD(P)-bd_dom_sf"/>
</dbReference>
<dbReference type="Gene3D" id="3.40.50.720">
    <property type="entry name" value="NAD(P)-binding Rossmann-like Domain"/>
    <property type="match status" value="1"/>
</dbReference>
<gene>
    <name evidence="4" type="ORF">CU100_24570</name>
</gene>
<evidence type="ECO:0000256" key="2">
    <source>
        <dbReference type="ARBA" id="ARBA00023002"/>
    </source>
</evidence>
<keyword evidence="2" id="KW-0560">Oxidoreductase</keyword>
<dbReference type="Pfam" id="PF13561">
    <property type="entry name" value="adh_short_C2"/>
    <property type="match status" value="1"/>
</dbReference>
<dbReference type="PRINTS" id="PR00081">
    <property type="entry name" value="GDHRDH"/>
</dbReference>
<dbReference type="InterPro" id="IPR002347">
    <property type="entry name" value="SDR_fam"/>
</dbReference>
<comment type="similarity">
    <text evidence="1">Belongs to the short-chain dehydrogenases/reductases (SDR) family.</text>
</comment>
<comment type="caution">
    <text evidence="4">The sequence shown here is derived from an EMBL/GenBank/DDBJ whole genome shotgun (WGS) entry which is preliminary data.</text>
</comment>
<dbReference type="PANTHER" id="PTHR43477">
    <property type="entry name" value="DIHYDROANTICAPSIN 7-DEHYDROGENASE"/>
    <property type="match status" value="1"/>
</dbReference>
<keyword evidence="3" id="KW-0520">NAD</keyword>
<dbReference type="InterPro" id="IPR051122">
    <property type="entry name" value="SDR_DHRS6-like"/>
</dbReference>
<evidence type="ECO:0000256" key="1">
    <source>
        <dbReference type="ARBA" id="ARBA00006484"/>
    </source>
</evidence>
<dbReference type="PANTHER" id="PTHR43477:SF4">
    <property type="entry name" value="DEHYDROGENASE_REDUCTASE SDR FAMILY MEMBER 6"/>
    <property type="match status" value="1"/>
</dbReference>
<dbReference type="GO" id="GO:0016491">
    <property type="term" value="F:oxidoreductase activity"/>
    <property type="evidence" value="ECO:0007669"/>
    <property type="project" value="UniProtKB-KW"/>
</dbReference>
<evidence type="ECO:0000313" key="4">
    <source>
        <dbReference type="EMBL" id="PSH54766.1"/>
    </source>
</evidence>
<protein>
    <submittedName>
        <fullName evidence="4">NAD(P)-dependent oxidoreductase</fullName>
    </submittedName>
</protein>
<sequence>MTGRLEGKTAVVTAAGQGMGRAAVLALSREGAKVIATDLDQARLDTLDDVAGVSIRRLDVLDAAAITGFAAETTAPDILFNCAGFVHHGALLDCDEDAFDFSVSLNVRAMYRMIRAFLPGMIDRGDGSIINMASVASTIIAAPNRFIYGTTKAAVIGLTKSVALDYVGKGIRANAICPGTVDSPSLHDRMRALGDYEAARSAFIARQPMGRLGTPEEVAELVVFLASADSAFMTGNAIVVDGGWSNA</sequence>
<dbReference type="RefSeq" id="WP_106719277.1">
    <property type="nucleotide sequence ID" value="NZ_JACHXT010000001.1"/>
</dbReference>
<dbReference type="SUPFAM" id="SSF51735">
    <property type="entry name" value="NAD(P)-binding Rossmann-fold domains"/>
    <property type="match status" value="1"/>
</dbReference>
<dbReference type="EMBL" id="PGGN01000007">
    <property type="protein sequence ID" value="PSH54766.1"/>
    <property type="molecule type" value="Genomic_DNA"/>
</dbReference>
<proteinExistence type="inferred from homology"/>
<dbReference type="PRINTS" id="PR00080">
    <property type="entry name" value="SDRFAMILY"/>
</dbReference>
<reference evidence="5" key="1">
    <citation type="submission" date="2017-11" db="EMBL/GenBank/DDBJ databases">
        <authorList>
            <person name="Kuznetsova I."/>
            <person name="Sazanova A."/>
            <person name="Chirak E."/>
            <person name="Safronova V."/>
            <person name="Willems A."/>
        </authorList>
    </citation>
    <scope>NUCLEOTIDE SEQUENCE [LARGE SCALE GENOMIC DNA]</scope>
    <source>
        <strain evidence="5">PEPV15</strain>
    </source>
</reference>
<dbReference type="PROSITE" id="PS00061">
    <property type="entry name" value="ADH_SHORT"/>
    <property type="match status" value="1"/>
</dbReference>
<accession>A0A2P7AKR0</accession>
<evidence type="ECO:0000313" key="5">
    <source>
        <dbReference type="Proteomes" id="UP000241158"/>
    </source>
</evidence>
<dbReference type="CDD" id="cd05368">
    <property type="entry name" value="DHRS6_like_SDR_c"/>
    <property type="match status" value="1"/>
</dbReference>